<comment type="function">
    <text evidence="5">Participates in chromosomal partition during cell division. May act via the formation of a condensin-like complex containing Smc and ScpA that pull DNA away from mid-cell into both cell halves.</text>
</comment>
<dbReference type="GO" id="GO:0005737">
    <property type="term" value="C:cytoplasm"/>
    <property type="evidence" value="ECO:0007669"/>
    <property type="project" value="UniProtKB-SubCell"/>
</dbReference>
<organism evidence="6 7">
    <name type="scientific">Alicyclobacillus tolerans</name>
    <dbReference type="NCBI Taxonomy" id="90970"/>
    <lineage>
        <taxon>Bacteria</taxon>
        <taxon>Bacillati</taxon>
        <taxon>Bacillota</taxon>
        <taxon>Bacilli</taxon>
        <taxon>Bacillales</taxon>
        <taxon>Alicyclobacillaceae</taxon>
        <taxon>Alicyclobacillus</taxon>
    </lineage>
</organism>
<comment type="subunit">
    <text evidence="5">Homodimer. Homodimerization may be required to stabilize the binding of ScpA to the Smc head domains. Component of a cohesin-like complex composed of ScpA, ScpB and the Smc homodimer, in which ScpA and ScpB bind to the head domain of Smc. The presence of the three proteins is required for the association of the complex with DNA.</text>
</comment>
<dbReference type="Proteomes" id="UP000184016">
    <property type="component" value="Unassembled WGS sequence"/>
</dbReference>
<proteinExistence type="inferred from homology"/>
<keyword evidence="7" id="KW-1185">Reference proteome</keyword>
<dbReference type="STRING" id="1830138.SAMN05443507_11393"/>
<dbReference type="Pfam" id="PF04079">
    <property type="entry name" value="SMC_ScpB"/>
    <property type="match status" value="1"/>
</dbReference>
<dbReference type="SUPFAM" id="SSF46785">
    <property type="entry name" value="Winged helix' DNA-binding domain"/>
    <property type="match status" value="2"/>
</dbReference>
<reference evidence="7" key="1">
    <citation type="submission" date="2016-11" db="EMBL/GenBank/DDBJ databases">
        <authorList>
            <person name="Varghese N."/>
            <person name="Submissions S."/>
        </authorList>
    </citation>
    <scope>NUCLEOTIDE SEQUENCE [LARGE SCALE GENOMIC DNA]</scope>
    <source>
        <strain evidence="7">USBA-503</strain>
    </source>
</reference>
<evidence type="ECO:0000256" key="3">
    <source>
        <dbReference type="ARBA" id="ARBA00022829"/>
    </source>
</evidence>
<dbReference type="NCBIfam" id="TIGR00281">
    <property type="entry name" value="SMC-Scp complex subunit ScpB"/>
    <property type="match status" value="1"/>
</dbReference>
<evidence type="ECO:0000256" key="1">
    <source>
        <dbReference type="ARBA" id="ARBA00022490"/>
    </source>
</evidence>
<dbReference type="AlphaFoldDB" id="A0A1M6SBY5"/>
<evidence type="ECO:0000256" key="5">
    <source>
        <dbReference type="HAMAP-Rule" id="MF_01804"/>
    </source>
</evidence>
<evidence type="ECO:0000256" key="2">
    <source>
        <dbReference type="ARBA" id="ARBA00022618"/>
    </source>
</evidence>
<dbReference type="GO" id="GO:0051304">
    <property type="term" value="P:chromosome separation"/>
    <property type="evidence" value="ECO:0007669"/>
    <property type="project" value="InterPro"/>
</dbReference>
<dbReference type="InterPro" id="IPR005234">
    <property type="entry name" value="ScpB_csome_segregation"/>
</dbReference>
<accession>A0A1M6SBY5</accession>
<dbReference type="HAMAP" id="MF_01804">
    <property type="entry name" value="ScpB"/>
    <property type="match status" value="1"/>
</dbReference>
<protein>
    <recommendedName>
        <fullName evidence="5">Segregation and condensation protein B</fullName>
    </recommendedName>
</protein>
<dbReference type="InterPro" id="IPR036388">
    <property type="entry name" value="WH-like_DNA-bd_sf"/>
</dbReference>
<gene>
    <name evidence="5" type="primary">scpB</name>
    <name evidence="6" type="ORF">SAMN05443507_11393</name>
</gene>
<dbReference type="EMBL" id="FRAF01000013">
    <property type="protein sequence ID" value="SHK42215.1"/>
    <property type="molecule type" value="Genomic_DNA"/>
</dbReference>
<dbReference type="Gene3D" id="1.10.10.10">
    <property type="entry name" value="Winged helix-like DNA-binding domain superfamily/Winged helix DNA-binding domain"/>
    <property type="match status" value="2"/>
</dbReference>
<evidence type="ECO:0000313" key="6">
    <source>
        <dbReference type="EMBL" id="SHK42215.1"/>
    </source>
</evidence>
<evidence type="ECO:0000256" key="4">
    <source>
        <dbReference type="ARBA" id="ARBA00023306"/>
    </source>
</evidence>
<evidence type="ECO:0000313" key="7">
    <source>
        <dbReference type="Proteomes" id="UP000184016"/>
    </source>
</evidence>
<sequence length="188" mass="21041">MLINLISAIEAILFVAGTDGLSTEEIADILQIPQQEVIASCRQLQLKLQQPESGIQLIESANTWQLATKPEHALYLRRMADTPIATSLSSAALETLAVIAYQQPITRSRIEKIRGVSSERAIQTLLHRLLIREVGREEGPGRPFLYGTTDHFLKTFAISSLEELPELPITDRDETTLLFERESHVPQE</sequence>
<keyword evidence="3 5" id="KW-0159">Chromosome partition</keyword>
<dbReference type="PANTHER" id="PTHR34298">
    <property type="entry name" value="SEGREGATION AND CONDENSATION PROTEIN B"/>
    <property type="match status" value="1"/>
</dbReference>
<dbReference type="PANTHER" id="PTHR34298:SF2">
    <property type="entry name" value="SEGREGATION AND CONDENSATION PROTEIN B"/>
    <property type="match status" value="1"/>
</dbReference>
<keyword evidence="4 5" id="KW-0131">Cell cycle</keyword>
<dbReference type="GO" id="GO:0051301">
    <property type="term" value="P:cell division"/>
    <property type="evidence" value="ECO:0007669"/>
    <property type="project" value="UniProtKB-KW"/>
</dbReference>
<keyword evidence="2 5" id="KW-0132">Cell division</keyword>
<name>A0A1M6SBY5_9BACL</name>
<dbReference type="GO" id="GO:0006260">
    <property type="term" value="P:DNA replication"/>
    <property type="evidence" value="ECO:0007669"/>
    <property type="project" value="UniProtKB-UniRule"/>
</dbReference>
<dbReference type="PIRSF" id="PIRSF019345">
    <property type="entry name" value="ScpB"/>
    <property type="match status" value="1"/>
</dbReference>
<dbReference type="InterPro" id="IPR036390">
    <property type="entry name" value="WH_DNA-bd_sf"/>
</dbReference>
<comment type="subcellular location">
    <subcellularLocation>
        <location evidence="5">Cytoplasm</location>
    </subcellularLocation>
    <text evidence="5">Associated with two foci at the outer edges of the nucleoid region in young cells, and at four foci within both cell halves in older cells.</text>
</comment>
<keyword evidence="1 5" id="KW-0963">Cytoplasm</keyword>
<comment type="similarity">
    <text evidence="5">Belongs to the ScpB family.</text>
</comment>